<dbReference type="Pfam" id="PF12436">
    <property type="entry name" value="USP7_ICP0_bdg"/>
    <property type="match status" value="1"/>
</dbReference>
<dbReference type="Proteomes" id="UP000789901">
    <property type="component" value="Unassembled WGS sequence"/>
</dbReference>
<protein>
    <submittedName>
        <fullName evidence="3">10700_t:CDS:1</fullName>
    </submittedName>
</protein>
<reference evidence="3 4" key="1">
    <citation type="submission" date="2021-06" db="EMBL/GenBank/DDBJ databases">
        <authorList>
            <person name="Kallberg Y."/>
            <person name="Tangrot J."/>
            <person name="Rosling A."/>
        </authorList>
    </citation>
    <scope>NUCLEOTIDE SEQUENCE [LARGE SCALE GENOMIC DNA]</scope>
    <source>
        <strain evidence="3 4">120-4 pot B 10/14</strain>
    </source>
</reference>
<comment type="caution">
    <text evidence="3">The sequence shown here is derived from an EMBL/GenBank/DDBJ whole genome shotgun (WGS) entry which is preliminary data.</text>
</comment>
<gene>
    <name evidence="3" type="ORF">GMARGA_LOCUS1405</name>
</gene>
<sequence>MLITNFDNPQYPLSEVPQFKILKSETYGAFKAMVAQKFGILTEQIRFWIFTKRANKTVRPDIPIVDNLTMTMEQVHKKYAIRQNELKLFLNVMDRPFNDKAWFPQDSFIMIFVKYFNPDSQSLKGFCPLYTEGLRKVGDIIPILCKAKEFPPHTPVKIYEEISPNMIEKLNPKLTFDQSKIQNGDIICFQKTLTEEEVRKYTAAGFIHDIPTFYESILNL</sequence>
<organism evidence="3 4">
    <name type="scientific">Gigaspora margarita</name>
    <dbReference type="NCBI Taxonomy" id="4874"/>
    <lineage>
        <taxon>Eukaryota</taxon>
        <taxon>Fungi</taxon>
        <taxon>Fungi incertae sedis</taxon>
        <taxon>Mucoromycota</taxon>
        <taxon>Glomeromycotina</taxon>
        <taxon>Glomeromycetes</taxon>
        <taxon>Diversisporales</taxon>
        <taxon>Gigasporaceae</taxon>
        <taxon>Gigaspora</taxon>
    </lineage>
</organism>
<evidence type="ECO:0000313" key="3">
    <source>
        <dbReference type="EMBL" id="CAG8484415.1"/>
    </source>
</evidence>
<dbReference type="Gene3D" id="3.10.20.90">
    <property type="entry name" value="Phosphatidylinositol 3-kinase Catalytic Subunit, Chain A, domain 1"/>
    <property type="match status" value="1"/>
</dbReference>
<proteinExistence type="predicted"/>
<dbReference type="InterPro" id="IPR024729">
    <property type="entry name" value="USP7_ICP0-binding_dom"/>
</dbReference>
<keyword evidence="1" id="KW-0833">Ubl conjugation pathway</keyword>
<dbReference type="EMBL" id="CAJVQB010000362">
    <property type="protein sequence ID" value="CAG8484415.1"/>
    <property type="molecule type" value="Genomic_DNA"/>
</dbReference>
<name>A0ABM8VZ95_GIGMA</name>
<evidence type="ECO:0000259" key="2">
    <source>
        <dbReference type="Pfam" id="PF12436"/>
    </source>
</evidence>
<accession>A0ABM8VZ95</accession>
<evidence type="ECO:0000313" key="4">
    <source>
        <dbReference type="Proteomes" id="UP000789901"/>
    </source>
</evidence>
<feature type="domain" description="Ubiquitin carboxyl-terminal hydrolase 7 ICP0-binding" evidence="2">
    <location>
        <begin position="45"/>
        <end position="219"/>
    </location>
</feature>
<evidence type="ECO:0000256" key="1">
    <source>
        <dbReference type="ARBA" id="ARBA00022786"/>
    </source>
</evidence>
<keyword evidence="4" id="KW-1185">Reference proteome</keyword>